<comment type="caution">
    <text evidence="3">The sequence shown here is derived from an EMBL/GenBank/DDBJ whole genome shotgun (WGS) entry which is preliminary data.</text>
</comment>
<feature type="signal peptide" evidence="2">
    <location>
        <begin position="1"/>
        <end position="22"/>
    </location>
</feature>
<keyword evidence="4" id="KW-1185">Reference proteome</keyword>
<evidence type="ECO:0000256" key="2">
    <source>
        <dbReference type="SAM" id="SignalP"/>
    </source>
</evidence>
<sequence length="233" mass="27070">MRASWNPSLLLQAILALNRCMSFTCPKQVDRVFAKKHLKVFDVVLWLSVIILLTLTFMFSSISFAPKEPYLFKRYSPNGWDEALKRCAILSSSIGSLLTLLLNVITVAKFRQFIKQHTQHSRHEKNVTLQVFLLSVCDLLIFIYWRSKYLGFKGQVPLFIANLLHLVWIMKNPIIYLVFNRALRKAVALDLLSLRRCKFPTKVIPSSLFVLVRISHLHKSITFLPDTSLRYMQ</sequence>
<keyword evidence="2" id="KW-0732">Signal</keyword>
<dbReference type="AlphaFoldDB" id="A0ABD6E476"/>
<keyword evidence="1" id="KW-0472">Membrane</keyword>
<protein>
    <recommendedName>
        <fullName evidence="5">Vomeronasal type-1 receptor</fullName>
    </recommendedName>
</protein>
<dbReference type="Pfam" id="PF10321">
    <property type="entry name" value="7TM_GPCR_Srt"/>
    <property type="match status" value="1"/>
</dbReference>
<feature type="chain" id="PRO_5044814071" description="Vomeronasal type-1 receptor" evidence="2">
    <location>
        <begin position="23"/>
        <end position="233"/>
    </location>
</feature>
<evidence type="ECO:0008006" key="5">
    <source>
        <dbReference type="Google" id="ProtNLM"/>
    </source>
</evidence>
<feature type="transmembrane region" description="Helical" evidence="1">
    <location>
        <begin position="157"/>
        <end position="179"/>
    </location>
</feature>
<dbReference type="SUPFAM" id="SSF81321">
    <property type="entry name" value="Family A G protein-coupled receptor-like"/>
    <property type="match status" value="1"/>
</dbReference>
<keyword evidence="1" id="KW-0812">Transmembrane</keyword>
<feature type="transmembrane region" description="Helical" evidence="1">
    <location>
        <begin position="87"/>
        <end position="107"/>
    </location>
</feature>
<feature type="transmembrane region" description="Helical" evidence="1">
    <location>
        <begin position="127"/>
        <end position="145"/>
    </location>
</feature>
<evidence type="ECO:0000256" key="1">
    <source>
        <dbReference type="SAM" id="Phobius"/>
    </source>
</evidence>
<dbReference type="EMBL" id="JBGFUD010000508">
    <property type="protein sequence ID" value="MFH4974673.1"/>
    <property type="molecule type" value="Genomic_DNA"/>
</dbReference>
<dbReference type="Gene3D" id="1.20.1070.10">
    <property type="entry name" value="Rhodopsin 7-helix transmembrane proteins"/>
    <property type="match status" value="1"/>
</dbReference>
<name>A0ABD6E476_9BILA</name>
<keyword evidence="1" id="KW-1133">Transmembrane helix</keyword>
<accession>A0ABD6E476</accession>
<evidence type="ECO:0000313" key="4">
    <source>
        <dbReference type="Proteomes" id="UP001608902"/>
    </source>
</evidence>
<evidence type="ECO:0000313" key="3">
    <source>
        <dbReference type="EMBL" id="MFH4974673.1"/>
    </source>
</evidence>
<gene>
    <name evidence="3" type="ORF">AB6A40_001382</name>
</gene>
<organism evidence="3 4">
    <name type="scientific">Gnathostoma spinigerum</name>
    <dbReference type="NCBI Taxonomy" id="75299"/>
    <lineage>
        <taxon>Eukaryota</taxon>
        <taxon>Metazoa</taxon>
        <taxon>Ecdysozoa</taxon>
        <taxon>Nematoda</taxon>
        <taxon>Chromadorea</taxon>
        <taxon>Rhabditida</taxon>
        <taxon>Spirurina</taxon>
        <taxon>Gnathostomatomorpha</taxon>
        <taxon>Gnathostomatoidea</taxon>
        <taxon>Gnathostomatidae</taxon>
        <taxon>Gnathostoma</taxon>
    </lineage>
</organism>
<feature type="transmembrane region" description="Helical" evidence="1">
    <location>
        <begin position="46"/>
        <end position="66"/>
    </location>
</feature>
<dbReference type="InterPro" id="IPR019425">
    <property type="entry name" value="7TM_GPCR_serpentine_rcpt_Srt"/>
</dbReference>
<dbReference type="Proteomes" id="UP001608902">
    <property type="component" value="Unassembled WGS sequence"/>
</dbReference>
<reference evidence="3 4" key="1">
    <citation type="submission" date="2024-08" db="EMBL/GenBank/DDBJ databases">
        <title>Gnathostoma spinigerum genome.</title>
        <authorList>
            <person name="Gonzalez-Bertolin B."/>
            <person name="Monzon S."/>
            <person name="Zaballos A."/>
            <person name="Jimenez P."/>
            <person name="Dekumyoy P."/>
            <person name="Varona S."/>
            <person name="Cuesta I."/>
            <person name="Sumanam S."/>
            <person name="Adisakwattana P."/>
            <person name="Gasser R.B."/>
            <person name="Hernandez-Gonzalez A."/>
            <person name="Young N.D."/>
            <person name="Perteguer M.J."/>
        </authorList>
    </citation>
    <scope>NUCLEOTIDE SEQUENCE [LARGE SCALE GENOMIC DNA]</scope>
    <source>
        <strain evidence="3">AL3</strain>
        <tissue evidence="3">Liver</tissue>
    </source>
</reference>
<proteinExistence type="predicted"/>